<name>A0A1D3TYY0_9FIRM</name>
<evidence type="ECO:0000313" key="2">
    <source>
        <dbReference type="Proteomes" id="UP000199315"/>
    </source>
</evidence>
<sequence>MATVKEALDIIKTLSPDEYETLRVLLMTSSPKADLEKEQVSIPV</sequence>
<reference evidence="1 2" key="1">
    <citation type="submission" date="2016-09" db="EMBL/GenBank/DDBJ databases">
        <authorList>
            <person name="Capua I."/>
            <person name="De Benedictis P."/>
            <person name="Joannis T."/>
            <person name="Lombin L.H."/>
            <person name="Cattoli G."/>
        </authorList>
    </citation>
    <scope>NUCLEOTIDE SEQUENCE [LARGE SCALE GENOMIC DNA]</scope>
    <source>
        <strain evidence="1 2">GluBS11</strain>
    </source>
</reference>
<dbReference type="Proteomes" id="UP000199315">
    <property type="component" value="Unassembled WGS sequence"/>
</dbReference>
<keyword evidence="2" id="KW-1185">Reference proteome</keyword>
<organism evidence="1 2">
    <name type="scientific">Anaerobium acetethylicum</name>
    <dbReference type="NCBI Taxonomy" id="1619234"/>
    <lineage>
        <taxon>Bacteria</taxon>
        <taxon>Bacillati</taxon>
        <taxon>Bacillota</taxon>
        <taxon>Clostridia</taxon>
        <taxon>Lachnospirales</taxon>
        <taxon>Lachnospiraceae</taxon>
        <taxon>Anaerobium</taxon>
    </lineage>
</organism>
<dbReference type="RefSeq" id="WP_278276601.1">
    <property type="nucleotide sequence ID" value="NZ_FMKA01000055.1"/>
</dbReference>
<proteinExistence type="predicted"/>
<dbReference type="EMBL" id="FMKA01000055">
    <property type="protein sequence ID" value="SCP99721.1"/>
    <property type="molecule type" value="Genomic_DNA"/>
</dbReference>
<protein>
    <submittedName>
        <fullName evidence="1">Uncharacterized protein</fullName>
    </submittedName>
</protein>
<dbReference type="AlphaFoldDB" id="A0A1D3TYY0"/>
<evidence type="ECO:0000313" key="1">
    <source>
        <dbReference type="EMBL" id="SCP99721.1"/>
    </source>
</evidence>
<gene>
    <name evidence="1" type="ORF">SAMN05421730_10558</name>
</gene>
<accession>A0A1D3TYY0</accession>